<proteinExistence type="inferred from homology"/>
<keyword evidence="3" id="KW-0238">DNA-binding</keyword>
<name>A0AAU7XGS2_9HYPH</name>
<dbReference type="Gene3D" id="3.40.190.10">
    <property type="entry name" value="Periplasmic binding protein-like II"/>
    <property type="match status" value="2"/>
</dbReference>
<gene>
    <name evidence="6" type="ORF">ABS361_07415</name>
</gene>
<evidence type="ECO:0000256" key="1">
    <source>
        <dbReference type="ARBA" id="ARBA00009437"/>
    </source>
</evidence>
<dbReference type="Gene3D" id="1.10.10.10">
    <property type="entry name" value="Winged helix-like DNA-binding domain superfamily/Winged helix DNA-binding domain"/>
    <property type="match status" value="1"/>
</dbReference>
<protein>
    <submittedName>
        <fullName evidence="6">LysR substrate-binding domain-containing protein</fullName>
    </submittedName>
</protein>
<reference evidence="6" key="1">
    <citation type="submission" date="2024-06" db="EMBL/GenBank/DDBJ databases">
        <title>Methylostella associata gen. nov., sp. nov., a novel Ancalomicrobiaceae-affiliated facultatively methylotrophic bacteria that feed on methanotrophs of the genus Methylococcus.</title>
        <authorList>
            <person name="Saltykova V."/>
            <person name="Danilova O.V."/>
            <person name="Oshkin I.Y."/>
            <person name="Belova S.E."/>
            <person name="Pimenov N.V."/>
            <person name="Dedysh S.N."/>
        </authorList>
    </citation>
    <scope>NUCLEOTIDE SEQUENCE</scope>
    <source>
        <strain evidence="6">S20</strain>
    </source>
</reference>
<dbReference type="EMBL" id="CP158568">
    <property type="protein sequence ID" value="XBY46053.1"/>
    <property type="molecule type" value="Genomic_DNA"/>
</dbReference>
<evidence type="ECO:0000256" key="4">
    <source>
        <dbReference type="ARBA" id="ARBA00023163"/>
    </source>
</evidence>
<dbReference type="RefSeq" id="WP_407051150.1">
    <property type="nucleotide sequence ID" value="NZ_CP158568.1"/>
</dbReference>
<dbReference type="PANTHER" id="PTHR30126:SF2">
    <property type="entry name" value="HTH-TYPE TRANSCRIPTIONAL REGULATOR YJIE"/>
    <property type="match status" value="1"/>
</dbReference>
<evidence type="ECO:0000259" key="5">
    <source>
        <dbReference type="PROSITE" id="PS50931"/>
    </source>
</evidence>
<dbReference type="Pfam" id="PF00126">
    <property type="entry name" value="HTH_1"/>
    <property type="match status" value="1"/>
</dbReference>
<dbReference type="InterPro" id="IPR000847">
    <property type="entry name" value="LysR_HTH_N"/>
</dbReference>
<comment type="similarity">
    <text evidence="1">Belongs to the LysR transcriptional regulatory family.</text>
</comment>
<dbReference type="InterPro" id="IPR036390">
    <property type="entry name" value="WH_DNA-bd_sf"/>
</dbReference>
<dbReference type="Pfam" id="PF03466">
    <property type="entry name" value="LysR_substrate"/>
    <property type="match status" value="1"/>
</dbReference>
<dbReference type="CDD" id="cd05466">
    <property type="entry name" value="PBP2_LTTR_substrate"/>
    <property type="match status" value="1"/>
</dbReference>
<dbReference type="KEGG" id="mflg:ABS361_07415"/>
<keyword evidence="2" id="KW-0805">Transcription regulation</keyword>
<evidence type="ECO:0000313" key="6">
    <source>
        <dbReference type="EMBL" id="XBY46053.1"/>
    </source>
</evidence>
<dbReference type="PROSITE" id="PS50931">
    <property type="entry name" value="HTH_LYSR"/>
    <property type="match status" value="1"/>
</dbReference>
<keyword evidence="4" id="KW-0804">Transcription</keyword>
<organism evidence="6">
    <name type="scientific">Methyloraptor flagellatus</name>
    <dbReference type="NCBI Taxonomy" id="3162530"/>
    <lineage>
        <taxon>Bacteria</taxon>
        <taxon>Pseudomonadati</taxon>
        <taxon>Pseudomonadota</taxon>
        <taxon>Alphaproteobacteria</taxon>
        <taxon>Hyphomicrobiales</taxon>
        <taxon>Ancalomicrobiaceae</taxon>
        <taxon>Methyloraptor</taxon>
    </lineage>
</organism>
<dbReference type="PANTHER" id="PTHR30126">
    <property type="entry name" value="HTH-TYPE TRANSCRIPTIONAL REGULATOR"/>
    <property type="match status" value="1"/>
</dbReference>
<dbReference type="InterPro" id="IPR036388">
    <property type="entry name" value="WH-like_DNA-bd_sf"/>
</dbReference>
<sequence length="318" mass="34695">MLDIRWLEDLVAVAETRNITRAAELRNITQSGLSRRIQSLEHWVGAPLIDRRHAQIDLTDAGTKFLEAASETLARLNSARLTIRQDKTERLRQIRFAAPHILSVSFFPHWLPAIQTGLGSVRLSVASDNLPGCVGMLRDGTADFVVCLMDCEGEIAARADRSLAGEAWISVGRESLVPLSAPGPDGVTPVHALATATSRAVSYLAYSPECSLGWAVEGLLGRRPALTHLQTLYDNSLADGLRTMALAGLGVAWLPLTMTEGDMMRGRLVRAGGADMTIDLDIRVYRSQQRLSKKAEDLWQTLLTAQRPRAQPAEAIAV</sequence>
<dbReference type="SUPFAM" id="SSF53850">
    <property type="entry name" value="Periplasmic binding protein-like II"/>
    <property type="match status" value="1"/>
</dbReference>
<dbReference type="PRINTS" id="PR00039">
    <property type="entry name" value="HTHLYSR"/>
</dbReference>
<dbReference type="AlphaFoldDB" id="A0AAU7XGS2"/>
<evidence type="ECO:0000256" key="2">
    <source>
        <dbReference type="ARBA" id="ARBA00023015"/>
    </source>
</evidence>
<accession>A0AAU7XGS2</accession>
<dbReference type="GO" id="GO:0000976">
    <property type="term" value="F:transcription cis-regulatory region binding"/>
    <property type="evidence" value="ECO:0007669"/>
    <property type="project" value="TreeGrafter"/>
</dbReference>
<dbReference type="SUPFAM" id="SSF46785">
    <property type="entry name" value="Winged helix' DNA-binding domain"/>
    <property type="match status" value="1"/>
</dbReference>
<dbReference type="InterPro" id="IPR005119">
    <property type="entry name" value="LysR_subst-bd"/>
</dbReference>
<evidence type="ECO:0000256" key="3">
    <source>
        <dbReference type="ARBA" id="ARBA00023125"/>
    </source>
</evidence>
<feature type="domain" description="HTH lysR-type" evidence="5">
    <location>
        <begin position="2"/>
        <end position="59"/>
    </location>
</feature>
<dbReference type="GO" id="GO:0003700">
    <property type="term" value="F:DNA-binding transcription factor activity"/>
    <property type="evidence" value="ECO:0007669"/>
    <property type="project" value="InterPro"/>
</dbReference>